<dbReference type="AlphaFoldDB" id="A0A1S6IMA0"/>
<dbReference type="InterPro" id="IPR005754">
    <property type="entry name" value="Sortase"/>
</dbReference>
<keyword evidence="1" id="KW-0378">Hydrolase</keyword>
<dbReference type="InterPro" id="IPR023365">
    <property type="entry name" value="Sortase_dom-sf"/>
</dbReference>
<keyword evidence="3" id="KW-0472">Membrane</keyword>
<evidence type="ECO:0008006" key="6">
    <source>
        <dbReference type="Google" id="ProtNLM"/>
    </source>
</evidence>
<feature type="active site" description="Proton donor/acceptor" evidence="2">
    <location>
        <position position="124"/>
    </location>
</feature>
<dbReference type="EMBL" id="CP019728">
    <property type="protein sequence ID" value="AQS52656.1"/>
    <property type="molecule type" value="Genomic_DNA"/>
</dbReference>
<dbReference type="NCBIfam" id="NF033746">
    <property type="entry name" value="class_D_sortase"/>
    <property type="match status" value="1"/>
</dbReference>
<evidence type="ECO:0000256" key="1">
    <source>
        <dbReference type="ARBA" id="ARBA00022801"/>
    </source>
</evidence>
<dbReference type="Proteomes" id="UP000188993">
    <property type="component" value="Chromosome"/>
</dbReference>
<dbReference type="InterPro" id="IPR041999">
    <property type="entry name" value="Sortase_D_1"/>
</dbReference>
<dbReference type="Gene3D" id="2.40.260.10">
    <property type="entry name" value="Sortase"/>
    <property type="match status" value="1"/>
</dbReference>
<evidence type="ECO:0000256" key="3">
    <source>
        <dbReference type="SAM" id="Phobius"/>
    </source>
</evidence>
<dbReference type="GO" id="GO:0016787">
    <property type="term" value="F:hydrolase activity"/>
    <property type="evidence" value="ECO:0007669"/>
    <property type="project" value="UniProtKB-KW"/>
</dbReference>
<keyword evidence="5" id="KW-1185">Reference proteome</keyword>
<feature type="transmembrane region" description="Helical" evidence="3">
    <location>
        <begin position="7"/>
        <end position="24"/>
    </location>
</feature>
<dbReference type="KEGG" id="jda:BW727_100248"/>
<gene>
    <name evidence="4" type="ORF">BW727_100248</name>
</gene>
<dbReference type="InterPro" id="IPR053525">
    <property type="entry name" value="Sortase_D"/>
</dbReference>
<evidence type="ECO:0000313" key="4">
    <source>
        <dbReference type="EMBL" id="AQS52656.1"/>
    </source>
</evidence>
<dbReference type="Pfam" id="PF04203">
    <property type="entry name" value="Sortase"/>
    <property type="match status" value="1"/>
</dbReference>
<reference evidence="4 5" key="1">
    <citation type="journal article" date="2014" name="Int. J. Syst. Evol. Microbiol.">
        <title>Jeotgalibaca dankookensis gen. nov., sp. nov., a member of the family Carnobacteriaceae, isolated from seujeot (Korean traditional food).</title>
        <authorList>
            <person name="Lee D.G."/>
            <person name="Trujillo M.E."/>
            <person name="Kang H."/>
            <person name="Ahn T.Y."/>
        </authorList>
    </citation>
    <scope>NUCLEOTIDE SEQUENCE [LARGE SCALE GENOMIC DNA]</scope>
    <source>
        <strain evidence="4 5">EX-07</strain>
    </source>
</reference>
<evidence type="ECO:0000313" key="5">
    <source>
        <dbReference type="Proteomes" id="UP000188993"/>
    </source>
</evidence>
<sequence length="202" mass="22957">MKWISRMLILIGVLMIGIAGFSLYDQTQRHSFTLEEAQNTLEKNRLLTMEEDVKINGNEKRESNQALSFEADYGEVLGVLTIPKLNRSIGIMEGSDDDAMRNGAGHVESTAFPGQREQIIFSGHRETVFRDFGELEIGDQLFVEMTYGRFAYEIKAFEIVDSEDTSVIKKMGEEVLVVSTCYPFNVFEAAPQRYLVYAYPLK</sequence>
<organism evidence="4 5">
    <name type="scientific">Jeotgalibaca dankookensis</name>
    <dbReference type="NCBI Taxonomy" id="708126"/>
    <lineage>
        <taxon>Bacteria</taxon>
        <taxon>Bacillati</taxon>
        <taxon>Bacillota</taxon>
        <taxon>Bacilli</taxon>
        <taxon>Lactobacillales</taxon>
        <taxon>Carnobacteriaceae</taxon>
        <taxon>Jeotgalibaca</taxon>
    </lineage>
</organism>
<keyword evidence="3" id="KW-0812">Transmembrane</keyword>
<evidence type="ECO:0000256" key="2">
    <source>
        <dbReference type="PIRSR" id="PIRSR605754-1"/>
    </source>
</evidence>
<keyword evidence="3" id="KW-1133">Transmembrane helix</keyword>
<dbReference type="SUPFAM" id="SSF63817">
    <property type="entry name" value="Sortase"/>
    <property type="match status" value="1"/>
</dbReference>
<dbReference type="CDD" id="cd05828">
    <property type="entry name" value="Sortase_D_1"/>
    <property type="match status" value="1"/>
</dbReference>
<protein>
    <recommendedName>
        <fullName evidence="6">Sortase A</fullName>
    </recommendedName>
</protein>
<dbReference type="NCBIfam" id="TIGR01076">
    <property type="entry name" value="sortase_fam"/>
    <property type="match status" value="1"/>
</dbReference>
<feature type="active site" description="Acyl-thioester intermediate" evidence="2">
    <location>
        <position position="181"/>
    </location>
</feature>
<dbReference type="RefSeq" id="WP_062468071.1">
    <property type="nucleotide sequence ID" value="NZ_BBYN01000005.1"/>
</dbReference>
<name>A0A1S6IMA0_9LACT</name>
<proteinExistence type="predicted"/>
<dbReference type="STRING" id="708126.BW727_100248"/>
<dbReference type="OrthoDB" id="165822at2"/>
<accession>A0A1S6IMA0</accession>